<dbReference type="EMBL" id="MN739934">
    <property type="protein sequence ID" value="QHT78625.1"/>
    <property type="molecule type" value="Genomic_DNA"/>
</dbReference>
<accession>A0A6C0HEP6</accession>
<protein>
    <submittedName>
        <fullName evidence="1">Uncharacterized protein</fullName>
    </submittedName>
</protein>
<dbReference type="AlphaFoldDB" id="A0A6C0HEP6"/>
<reference evidence="1" key="1">
    <citation type="journal article" date="2020" name="Nature">
        <title>Giant virus diversity and host interactions through global metagenomics.</title>
        <authorList>
            <person name="Schulz F."/>
            <person name="Roux S."/>
            <person name="Paez-Espino D."/>
            <person name="Jungbluth S."/>
            <person name="Walsh D.A."/>
            <person name="Denef V.J."/>
            <person name="McMahon K.D."/>
            <person name="Konstantinidis K.T."/>
            <person name="Eloe-Fadrosh E.A."/>
            <person name="Kyrpides N.C."/>
            <person name="Woyke T."/>
        </authorList>
    </citation>
    <scope>NUCLEOTIDE SEQUENCE</scope>
    <source>
        <strain evidence="1">GVMAG-M-3300023179-92</strain>
    </source>
</reference>
<organism evidence="1">
    <name type="scientific">viral metagenome</name>
    <dbReference type="NCBI Taxonomy" id="1070528"/>
    <lineage>
        <taxon>unclassified sequences</taxon>
        <taxon>metagenomes</taxon>
        <taxon>organismal metagenomes</taxon>
    </lineage>
</organism>
<proteinExistence type="predicted"/>
<evidence type="ECO:0000313" key="1">
    <source>
        <dbReference type="EMBL" id="QHT78625.1"/>
    </source>
</evidence>
<name>A0A6C0HEP6_9ZZZZ</name>
<sequence>MDALLIIIAILIVLFFMQQRECFAVTCDDCASHIKDKNACSTLPFDWGKGGCPTDLSAKLAGSKTWIGQCAMWSKPCYDKDDKDPKKQELRKLYEQVEKLRAAYNALGRKAANMPKGPAKNKIIETMNKLGKRADELYAKAEGIAKTM</sequence>